<proteinExistence type="predicted"/>
<accession>A0A090GAH3</accession>
<evidence type="ECO:0000313" key="1">
    <source>
        <dbReference type="EMBL" id="CDX60741.1"/>
    </source>
</evidence>
<evidence type="ECO:0000313" key="2">
    <source>
        <dbReference type="Proteomes" id="UP000046122"/>
    </source>
</evidence>
<sequence>MLTKGKHGSNLPLELSAPLSGLHPSHAGPIELRLWAACNLGQDIRKPFGSRVTGPPTDRRSGILLCWNMILGIML</sequence>
<gene>
    <name evidence="1" type="ORF">MPL3365_410012</name>
</gene>
<dbReference type="AlphaFoldDB" id="A0A090GAH3"/>
<reference evidence="1 2" key="1">
    <citation type="submission" date="2014-08" db="EMBL/GenBank/DDBJ databases">
        <authorList>
            <person name="Moulin Lionel"/>
        </authorList>
    </citation>
    <scope>NUCLEOTIDE SEQUENCE [LARGE SCALE GENOMIC DNA]</scope>
</reference>
<organism evidence="1 2">
    <name type="scientific">Mesorhizobium plurifarium</name>
    <dbReference type="NCBI Taxonomy" id="69974"/>
    <lineage>
        <taxon>Bacteria</taxon>
        <taxon>Pseudomonadati</taxon>
        <taxon>Pseudomonadota</taxon>
        <taxon>Alphaproteobacteria</taxon>
        <taxon>Hyphomicrobiales</taxon>
        <taxon>Phyllobacteriaceae</taxon>
        <taxon>Mesorhizobium</taxon>
    </lineage>
</organism>
<dbReference type="EMBL" id="CCNE01000036">
    <property type="protein sequence ID" value="CDX60741.1"/>
    <property type="molecule type" value="Genomic_DNA"/>
</dbReference>
<protein>
    <submittedName>
        <fullName evidence="1">Uncharacterized protein</fullName>
    </submittedName>
</protein>
<name>A0A090GAH3_MESPL</name>
<dbReference type="Proteomes" id="UP000046122">
    <property type="component" value="Unassembled WGS sequence"/>
</dbReference>